<keyword evidence="2" id="KW-1185">Reference proteome</keyword>
<evidence type="ECO:0000313" key="2">
    <source>
        <dbReference type="Proteomes" id="UP000186795"/>
    </source>
</evidence>
<dbReference type="RefSeq" id="WP_009709788.1">
    <property type="nucleotide sequence ID" value="NZ_CP048103.1"/>
</dbReference>
<dbReference type="InterPro" id="IPR012452">
    <property type="entry name" value="DUF1657"/>
</dbReference>
<proteinExistence type="predicted"/>
<evidence type="ECO:0008006" key="3">
    <source>
        <dbReference type="Google" id="ProtNLM"/>
    </source>
</evidence>
<name>A0A1N7KG73_9BACL</name>
<dbReference type="OrthoDB" id="1684731at2"/>
<dbReference type="AlphaFoldDB" id="A0A1N7KG73"/>
<evidence type="ECO:0000313" key="1">
    <source>
        <dbReference type="EMBL" id="SIS60529.1"/>
    </source>
</evidence>
<dbReference type="Pfam" id="PF07870">
    <property type="entry name" value="DUF1657"/>
    <property type="match status" value="1"/>
</dbReference>
<dbReference type="EMBL" id="FTOD01000003">
    <property type="protein sequence ID" value="SIS60529.1"/>
    <property type="molecule type" value="Genomic_DNA"/>
</dbReference>
<gene>
    <name evidence="1" type="ORF">SAMN05421790_10352</name>
</gene>
<protein>
    <recommendedName>
        <fullName evidence="3">DUF1657 domain-containing protein</fullName>
    </recommendedName>
</protein>
<sequence>MTTYSKVKQTFLDLKSAKATLEQYALIAGEENARSFREIARKMEPTLQRLDRRIRSMEFEEPQYRGS</sequence>
<accession>A0A1N7KG73</accession>
<dbReference type="Proteomes" id="UP000186795">
    <property type="component" value="Unassembled WGS sequence"/>
</dbReference>
<organism evidence="1 2">
    <name type="scientific">Kroppenstedtia eburnea</name>
    <dbReference type="NCBI Taxonomy" id="714067"/>
    <lineage>
        <taxon>Bacteria</taxon>
        <taxon>Bacillati</taxon>
        <taxon>Bacillota</taxon>
        <taxon>Bacilli</taxon>
        <taxon>Bacillales</taxon>
        <taxon>Thermoactinomycetaceae</taxon>
        <taxon>Kroppenstedtia</taxon>
    </lineage>
</organism>
<reference evidence="2" key="1">
    <citation type="submission" date="2017-01" db="EMBL/GenBank/DDBJ databases">
        <authorList>
            <person name="Varghese N."/>
            <person name="Submissions S."/>
        </authorList>
    </citation>
    <scope>NUCLEOTIDE SEQUENCE [LARGE SCALE GENOMIC DNA]</scope>
    <source>
        <strain evidence="2">DSM 45196</strain>
    </source>
</reference>